<organism evidence="5 6">
    <name type="scientific">Microvenator marinus</name>
    <dbReference type="NCBI Taxonomy" id="2600177"/>
    <lineage>
        <taxon>Bacteria</taxon>
        <taxon>Deltaproteobacteria</taxon>
        <taxon>Bradymonadales</taxon>
        <taxon>Microvenatoraceae</taxon>
        <taxon>Microvenator</taxon>
    </lineage>
</organism>
<dbReference type="InterPro" id="IPR030678">
    <property type="entry name" value="Peptide/Ni-bd"/>
</dbReference>
<dbReference type="RefSeq" id="WP_146957006.1">
    <property type="nucleotide sequence ID" value="NZ_CP042467.1"/>
</dbReference>
<evidence type="ECO:0000256" key="2">
    <source>
        <dbReference type="ARBA" id="ARBA00022448"/>
    </source>
</evidence>
<dbReference type="GO" id="GO:0042597">
    <property type="term" value="C:periplasmic space"/>
    <property type="evidence" value="ECO:0007669"/>
    <property type="project" value="UniProtKB-ARBA"/>
</dbReference>
<evidence type="ECO:0000259" key="4">
    <source>
        <dbReference type="Pfam" id="PF00496"/>
    </source>
</evidence>
<dbReference type="InterPro" id="IPR000914">
    <property type="entry name" value="SBP_5_dom"/>
</dbReference>
<dbReference type="OrthoDB" id="9772924at2"/>
<dbReference type="GO" id="GO:0043190">
    <property type="term" value="C:ATP-binding cassette (ABC) transporter complex"/>
    <property type="evidence" value="ECO:0007669"/>
    <property type="project" value="InterPro"/>
</dbReference>
<dbReference type="InterPro" id="IPR039424">
    <property type="entry name" value="SBP_5"/>
</dbReference>
<dbReference type="Gene3D" id="3.10.105.10">
    <property type="entry name" value="Dipeptide-binding Protein, Domain 3"/>
    <property type="match status" value="1"/>
</dbReference>
<evidence type="ECO:0000256" key="1">
    <source>
        <dbReference type="ARBA" id="ARBA00005695"/>
    </source>
</evidence>
<sequence length="646" mass="74001">MPRTFKATLFLIGTLVVLSLLTILNLVQTNSAERAALELSKKVESLNASNEQILQKLNSGVALAGGTGGSSAGGSADNGKYADALNDPDNILEAAQDLKVPADAKFGGTLRNYLGDTPKGYNWLTENSVDVSNLQSLIHSAFARRDFSNPDRWVPDLAYKVTVSDDFLEYTIHLREGVYWHVPNVDFSDPKFAWLKEQRELTAEDAVFYFEMVKNPQVEAGALKNYYEDFESATVVDKYTFKVKWKQKTYNSMDFSIGVYPLPKWLYTKDETGEDLPAETLGLQFNNHWASKYALGTGPYRFVEAKASEHVILERNDKYFGTRYPIDRIEYSIVKDPEAAYLKIKADEIDVLPSLPPNHYKNDIRDAKDSAFTRGELNHRLVDVFAYYYIGWNANKPLFQDKRVRKAMTMALNRQGIIDNVFFGLGTVQTGPFYYKHPANDTSIKPIPFNLDEAKKLLEDAGWIDTDGDGIRDKVINGTKVNFDFNVVSYDRPEVRTYLSVFKEDLRKIGINMTQLAVDWPTMQKKMDEGDFDAFTGGWGLSWVIDPYQIWHSSQADVPKGSNRVGFRNKRADEIIEKLRVTFDEAERLKMFHEFHQLLHEEQPYTFFYSPRATAVWNPRVQNMIINQTRPQMYSLPWWIDPDYQK</sequence>
<evidence type="ECO:0000313" key="6">
    <source>
        <dbReference type="Proteomes" id="UP000321595"/>
    </source>
</evidence>
<dbReference type="Pfam" id="PF00496">
    <property type="entry name" value="SBP_bac_5"/>
    <property type="match status" value="1"/>
</dbReference>
<dbReference type="SUPFAM" id="SSF53850">
    <property type="entry name" value="Periplasmic binding protein-like II"/>
    <property type="match status" value="1"/>
</dbReference>
<dbReference type="PIRSF" id="PIRSF002741">
    <property type="entry name" value="MppA"/>
    <property type="match status" value="1"/>
</dbReference>
<dbReference type="EMBL" id="CP042467">
    <property type="protein sequence ID" value="QED25971.1"/>
    <property type="molecule type" value="Genomic_DNA"/>
</dbReference>
<feature type="domain" description="Solute-binding protein family 5" evidence="4">
    <location>
        <begin position="153"/>
        <end position="551"/>
    </location>
</feature>
<proteinExistence type="inferred from homology"/>
<dbReference type="GO" id="GO:1904680">
    <property type="term" value="F:peptide transmembrane transporter activity"/>
    <property type="evidence" value="ECO:0007669"/>
    <property type="project" value="TreeGrafter"/>
</dbReference>
<accession>A0A5B8XLH4</accession>
<dbReference type="GO" id="GO:0015833">
    <property type="term" value="P:peptide transport"/>
    <property type="evidence" value="ECO:0007669"/>
    <property type="project" value="TreeGrafter"/>
</dbReference>
<dbReference type="PANTHER" id="PTHR30290:SF9">
    <property type="entry name" value="OLIGOPEPTIDE-BINDING PROTEIN APPA"/>
    <property type="match status" value="1"/>
</dbReference>
<dbReference type="AlphaFoldDB" id="A0A5B8XLH4"/>
<evidence type="ECO:0000256" key="3">
    <source>
        <dbReference type="ARBA" id="ARBA00022729"/>
    </source>
</evidence>
<name>A0A5B8XLH4_9DELT</name>
<keyword evidence="6" id="KW-1185">Reference proteome</keyword>
<reference evidence="5 6" key="1">
    <citation type="submission" date="2019-08" db="EMBL/GenBank/DDBJ databases">
        <authorList>
            <person name="Liang Q."/>
        </authorList>
    </citation>
    <scope>NUCLEOTIDE SEQUENCE [LARGE SCALE GENOMIC DNA]</scope>
    <source>
        <strain evidence="5 6">V1718</strain>
    </source>
</reference>
<gene>
    <name evidence="5" type="ORF">FRD01_01585</name>
</gene>
<protein>
    <recommendedName>
        <fullName evidence="4">Solute-binding protein family 5 domain-containing protein</fullName>
    </recommendedName>
</protein>
<keyword evidence="3" id="KW-0732">Signal</keyword>
<dbReference type="PANTHER" id="PTHR30290">
    <property type="entry name" value="PERIPLASMIC BINDING COMPONENT OF ABC TRANSPORTER"/>
    <property type="match status" value="1"/>
</dbReference>
<dbReference type="Gene3D" id="3.40.190.10">
    <property type="entry name" value="Periplasmic binding protein-like II"/>
    <property type="match status" value="1"/>
</dbReference>
<evidence type="ECO:0000313" key="5">
    <source>
        <dbReference type="EMBL" id="QED25971.1"/>
    </source>
</evidence>
<dbReference type="Proteomes" id="UP000321595">
    <property type="component" value="Chromosome"/>
</dbReference>
<comment type="similarity">
    <text evidence="1">Belongs to the bacterial solute-binding protein 5 family.</text>
</comment>
<dbReference type="KEGG" id="bbae:FRD01_01585"/>
<keyword evidence="2" id="KW-0813">Transport</keyword>